<comment type="similarity">
    <text evidence="3">Belongs to the ARTD/PARP family.</text>
</comment>
<dbReference type="OrthoDB" id="6133115at2759"/>
<dbReference type="AlphaFoldDB" id="A0A2G9R4U3"/>
<feature type="domain" description="WWE" evidence="4">
    <location>
        <begin position="62"/>
        <end position="152"/>
    </location>
</feature>
<evidence type="ECO:0000256" key="2">
    <source>
        <dbReference type="ARBA" id="ARBA00023242"/>
    </source>
</evidence>
<dbReference type="GO" id="GO:1990404">
    <property type="term" value="F:NAD+-protein mono-ADP-ribosyltransferase activity"/>
    <property type="evidence" value="ECO:0007669"/>
    <property type="project" value="TreeGrafter"/>
</dbReference>
<dbReference type="GO" id="GO:0003950">
    <property type="term" value="F:NAD+ poly-ADP-ribosyltransferase activity"/>
    <property type="evidence" value="ECO:0007669"/>
    <property type="project" value="TreeGrafter"/>
</dbReference>
<gene>
    <name evidence="5" type="ORF">AB205_0179110</name>
</gene>
<organism evidence="5 6">
    <name type="scientific">Aquarana catesbeiana</name>
    <name type="common">American bullfrog</name>
    <name type="synonym">Rana catesbeiana</name>
    <dbReference type="NCBI Taxonomy" id="8400"/>
    <lineage>
        <taxon>Eukaryota</taxon>
        <taxon>Metazoa</taxon>
        <taxon>Chordata</taxon>
        <taxon>Craniata</taxon>
        <taxon>Vertebrata</taxon>
        <taxon>Euteleostomi</taxon>
        <taxon>Amphibia</taxon>
        <taxon>Batrachia</taxon>
        <taxon>Anura</taxon>
        <taxon>Neobatrachia</taxon>
        <taxon>Ranoidea</taxon>
        <taxon>Ranidae</taxon>
        <taxon>Aquarana</taxon>
    </lineage>
</organism>
<dbReference type="Gene3D" id="3.30.720.50">
    <property type="match status" value="1"/>
</dbReference>
<dbReference type="PROSITE" id="PS50918">
    <property type="entry name" value="WWE"/>
    <property type="match status" value="1"/>
</dbReference>
<evidence type="ECO:0000256" key="1">
    <source>
        <dbReference type="ARBA" id="ARBA00004123"/>
    </source>
</evidence>
<dbReference type="InterPro" id="IPR004170">
    <property type="entry name" value="WWE_dom"/>
</dbReference>
<dbReference type="InterPro" id="IPR037197">
    <property type="entry name" value="WWE_dom_sf"/>
</dbReference>
<keyword evidence="6" id="KW-1185">Reference proteome</keyword>
<evidence type="ECO:0000313" key="5">
    <source>
        <dbReference type="EMBL" id="PIO22884.1"/>
    </source>
</evidence>
<dbReference type="SUPFAM" id="SSF117839">
    <property type="entry name" value="WWE domain"/>
    <property type="match status" value="1"/>
</dbReference>
<sequence>MHYDLPYCWQVFNGRAWDNLPKMEDIERAFSDPKIDRYQLLIDFQAMKSGSQPVRRLTTPSSVTQPPEYVLTTEWCWYWKNESGTWTEYGQLNTENMSAKIQSSDLETIYLSDPSGTIPFTAGNQTYIIDCRGMHQVLYIKSAKCTCSLKLK</sequence>
<dbReference type="PANTHER" id="PTHR45740:SF6">
    <property type="entry name" value="PROTEIN MONO-ADP-RIBOSYLTRANSFERASE PARP12"/>
    <property type="match status" value="1"/>
</dbReference>
<dbReference type="InterPro" id="IPR051712">
    <property type="entry name" value="ARTD-AVP"/>
</dbReference>
<accession>A0A2G9R4U3</accession>
<dbReference type="Proteomes" id="UP000228934">
    <property type="component" value="Unassembled WGS sequence"/>
</dbReference>
<dbReference type="GO" id="GO:0005634">
    <property type="term" value="C:nucleus"/>
    <property type="evidence" value="ECO:0007669"/>
    <property type="project" value="UniProtKB-SubCell"/>
</dbReference>
<keyword evidence="2" id="KW-0539">Nucleus</keyword>
<evidence type="ECO:0000256" key="3">
    <source>
        <dbReference type="ARBA" id="ARBA00024347"/>
    </source>
</evidence>
<dbReference type="PANTHER" id="PTHR45740">
    <property type="entry name" value="POLY [ADP-RIBOSE] POLYMERASE"/>
    <property type="match status" value="1"/>
</dbReference>
<dbReference type="Pfam" id="PF23466">
    <property type="entry name" value="WWE_4"/>
    <property type="match status" value="1"/>
</dbReference>
<protein>
    <recommendedName>
        <fullName evidence="4">WWE domain-containing protein</fullName>
    </recommendedName>
</protein>
<dbReference type="Pfam" id="PF02825">
    <property type="entry name" value="WWE"/>
    <property type="match status" value="1"/>
</dbReference>
<dbReference type="EMBL" id="KV974037">
    <property type="protein sequence ID" value="PIO22884.1"/>
    <property type="molecule type" value="Genomic_DNA"/>
</dbReference>
<evidence type="ECO:0000259" key="4">
    <source>
        <dbReference type="PROSITE" id="PS50918"/>
    </source>
</evidence>
<proteinExistence type="inferred from homology"/>
<evidence type="ECO:0000313" key="6">
    <source>
        <dbReference type="Proteomes" id="UP000228934"/>
    </source>
</evidence>
<reference evidence="6" key="1">
    <citation type="journal article" date="2017" name="Nat. Commun.">
        <title>The North American bullfrog draft genome provides insight into hormonal regulation of long noncoding RNA.</title>
        <authorList>
            <person name="Hammond S.A."/>
            <person name="Warren R.L."/>
            <person name="Vandervalk B.P."/>
            <person name="Kucuk E."/>
            <person name="Khan H."/>
            <person name="Gibb E.A."/>
            <person name="Pandoh P."/>
            <person name="Kirk H."/>
            <person name="Zhao Y."/>
            <person name="Jones M."/>
            <person name="Mungall A.J."/>
            <person name="Coope R."/>
            <person name="Pleasance S."/>
            <person name="Moore R.A."/>
            <person name="Holt R.A."/>
            <person name="Round J.M."/>
            <person name="Ohora S."/>
            <person name="Walle B.V."/>
            <person name="Veldhoen N."/>
            <person name="Helbing C.C."/>
            <person name="Birol I."/>
        </authorList>
    </citation>
    <scope>NUCLEOTIDE SEQUENCE [LARGE SCALE GENOMIC DNA]</scope>
</reference>
<name>A0A2G9R4U3_AQUCT</name>
<comment type="subcellular location">
    <subcellularLocation>
        <location evidence="1">Nucleus</location>
    </subcellularLocation>
</comment>